<name>A0A913YP38_EXADI</name>
<dbReference type="Pfam" id="PF00754">
    <property type="entry name" value="F5_F8_type_C"/>
    <property type="match status" value="1"/>
</dbReference>
<proteinExistence type="predicted"/>
<dbReference type="InterPro" id="IPR008979">
    <property type="entry name" value="Galactose-bd-like_sf"/>
</dbReference>
<accession>A0A913YP38</accession>
<dbReference type="SUPFAM" id="SSF49785">
    <property type="entry name" value="Galactose-binding domain-like"/>
    <property type="match status" value="1"/>
</dbReference>
<sequence length="237" mass="27054">MVTPARIFCQSECFLEKRCISYNLGPVLGQNRSCELNAADHSTRPDSLVNRAGYEYCPIQNPCQSNPCPGEILCTPDFSWNTYKCDGCKNSLPLGMEDGRIPDENITASSFFRKKNIYRPSFGRLRTNGRTWSADTGNAGEYIQIDLDVIKFITMVATQGRDTSHNQWVTKYSLSYSLNAKDWKAYEEDGVKIFSGNKDRNTVVTNKLERPIKSRHIRLIVKEFHNHISLRMELYGC</sequence>
<evidence type="ECO:0000313" key="3">
    <source>
        <dbReference type="EnsemblMetazoa" id="XP_028516808.1"/>
    </source>
</evidence>
<keyword evidence="4" id="KW-1185">Reference proteome</keyword>
<keyword evidence="1" id="KW-1015">Disulfide bond</keyword>
<feature type="domain" description="F5/8 type C" evidence="2">
    <location>
        <begin position="88"/>
        <end position="237"/>
    </location>
</feature>
<dbReference type="KEGG" id="epa:114575666"/>
<dbReference type="SMART" id="SM00231">
    <property type="entry name" value="FA58C"/>
    <property type="match status" value="1"/>
</dbReference>
<dbReference type="FunFam" id="2.60.120.260:FF:000002">
    <property type="entry name" value="Coagulation factor VIII"/>
    <property type="match status" value="1"/>
</dbReference>
<dbReference type="InterPro" id="IPR000421">
    <property type="entry name" value="FA58C"/>
</dbReference>
<evidence type="ECO:0000256" key="1">
    <source>
        <dbReference type="ARBA" id="ARBA00023157"/>
    </source>
</evidence>
<dbReference type="PANTHER" id="PTHR24543">
    <property type="entry name" value="MULTICOPPER OXIDASE-RELATED"/>
    <property type="match status" value="1"/>
</dbReference>
<organism evidence="3 4">
    <name type="scientific">Exaiptasia diaphana</name>
    <name type="common">Tropical sea anemone</name>
    <name type="synonym">Aiptasia pulchella</name>
    <dbReference type="NCBI Taxonomy" id="2652724"/>
    <lineage>
        <taxon>Eukaryota</taxon>
        <taxon>Metazoa</taxon>
        <taxon>Cnidaria</taxon>
        <taxon>Anthozoa</taxon>
        <taxon>Hexacorallia</taxon>
        <taxon>Actiniaria</taxon>
        <taxon>Aiptasiidae</taxon>
        <taxon>Exaiptasia</taxon>
    </lineage>
</organism>
<dbReference type="PROSITE" id="PS50022">
    <property type="entry name" value="FA58C_3"/>
    <property type="match status" value="1"/>
</dbReference>
<dbReference type="OMA" id="WANSIDH"/>
<dbReference type="CDD" id="cd00057">
    <property type="entry name" value="FA58C"/>
    <property type="match status" value="1"/>
</dbReference>
<dbReference type="RefSeq" id="XP_028516808.1">
    <property type="nucleotide sequence ID" value="XM_028661007.1"/>
</dbReference>
<protein>
    <recommendedName>
        <fullName evidence="2">F5/8 type C domain-containing protein</fullName>
    </recommendedName>
</protein>
<dbReference type="PANTHER" id="PTHR24543:SF291">
    <property type="entry name" value="SMOKE ALARM, ISOFORM D"/>
    <property type="match status" value="1"/>
</dbReference>
<dbReference type="OrthoDB" id="5949297at2759"/>
<evidence type="ECO:0000313" key="4">
    <source>
        <dbReference type="Proteomes" id="UP000887567"/>
    </source>
</evidence>
<dbReference type="GeneID" id="114575666"/>
<evidence type="ECO:0000259" key="2">
    <source>
        <dbReference type="PROSITE" id="PS50022"/>
    </source>
</evidence>
<dbReference type="Proteomes" id="UP000887567">
    <property type="component" value="Unplaced"/>
</dbReference>
<dbReference type="AlphaFoldDB" id="A0A913YP38"/>
<dbReference type="EnsemblMetazoa" id="XM_028661007.1">
    <property type="protein sequence ID" value="XP_028516808.1"/>
    <property type="gene ID" value="LOC114575666"/>
</dbReference>
<reference evidence="3" key="1">
    <citation type="submission" date="2022-11" db="UniProtKB">
        <authorList>
            <consortium name="EnsemblMetazoa"/>
        </authorList>
    </citation>
    <scope>IDENTIFICATION</scope>
</reference>
<dbReference type="Gene3D" id="2.60.120.260">
    <property type="entry name" value="Galactose-binding domain-like"/>
    <property type="match status" value="1"/>
</dbReference>